<comment type="caution">
    <text evidence="11">The sequence shown here is derived from an EMBL/GenBank/DDBJ whole genome shotgun (WGS) entry which is preliminary data.</text>
</comment>
<keyword evidence="5 8" id="KW-0808">Transferase</keyword>
<gene>
    <name evidence="8" type="primary">fmt</name>
    <name evidence="11" type="ORF">HMPREF9698_00237</name>
</gene>
<dbReference type="AlphaFoldDB" id="K9EYA3"/>
<evidence type="ECO:0000256" key="2">
    <source>
        <dbReference type="ARBA" id="ARBA00010699"/>
    </source>
</evidence>
<dbReference type="OrthoDB" id="9802815at2"/>
<accession>K9EYA3</accession>
<dbReference type="CDD" id="cd08646">
    <property type="entry name" value="FMT_core_Met-tRNA-FMT_N"/>
    <property type="match status" value="1"/>
</dbReference>
<keyword evidence="12" id="KW-1185">Reference proteome</keyword>
<dbReference type="PATRIC" id="fig|883081.3.peg.238"/>
<dbReference type="Proteomes" id="UP000009875">
    <property type="component" value="Unassembled WGS sequence"/>
</dbReference>
<evidence type="ECO:0000256" key="3">
    <source>
        <dbReference type="ARBA" id="ARBA00012261"/>
    </source>
</evidence>
<dbReference type="GO" id="GO:0005829">
    <property type="term" value="C:cytosol"/>
    <property type="evidence" value="ECO:0007669"/>
    <property type="project" value="TreeGrafter"/>
</dbReference>
<dbReference type="SUPFAM" id="SSF53328">
    <property type="entry name" value="Formyltransferase"/>
    <property type="match status" value="1"/>
</dbReference>
<comment type="function">
    <text evidence="1 8">Attaches a formyl group to the free amino group of methionyl-tRNA(fMet). The formyl group appears to play a dual role in the initiator identity of N-formylmethionyl-tRNA by promoting its recognition by IF2 and preventing the misappropriation of this tRNA by the elongation apparatus.</text>
</comment>
<evidence type="ECO:0000256" key="1">
    <source>
        <dbReference type="ARBA" id="ARBA00002606"/>
    </source>
</evidence>
<dbReference type="InterPro" id="IPR005794">
    <property type="entry name" value="Fmt"/>
</dbReference>
<dbReference type="InterPro" id="IPR036477">
    <property type="entry name" value="Formyl_transf_N_sf"/>
</dbReference>
<dbReference type="eggNOG" id="COG0223">
    <property type="taxonomic scope" value="Bacteria"/>
</dbReference>
<comment type="similarity">
    <text evidence="2 8">Belongs to the Fmt family.</text>
</comment>
<evidence type="ECO:0000259" key="9">
    <source>
        <dbReference type="Pfam" id="PF00551"/>
    </source>
</evidence>
<dbReference type="CDD" id="cd08704">
    <property type="entry name" value="Met_tRNA_FMT_C"/>
    <property type="match status" value="1"/>
</dbReference>
<dbReference type="InterPro" id="IPR037022">
    <property type="entry name" value="Formyl_trans_C_sf"/>
</dbReference>
<evidence type="ECO:0000256" key="7">
    <source>
        <dbReference type="ARBA" id="ARBA00048558"/>
    </source>
</evidence>
<evidence type="ECO:0000259" key="10">
    <source>
        <dbReference type="Pfam" id="PF02911"/>
    </source>
</evidence>
<dbReference type="STRING" id="883081.HMPREF9698_00237"/>
<evidence type="ECO:0000313" key="12">
    <source>
        <dbReference type="Proteomes" id="UP000009875"/>
    </source>
</evidence>
<dbReference type="InterPro" id="IPR005793">
    <property type="entry name" value="Formyl_trans_C"/>
</dbReference>
<dbReference type="EMBL" id="AGXA01000004">
    <property type="protein sequence ID" value="EKU94205.1"/>
    <property type="molecule type" value="Genomic_DNA"/>
</dbReference>
<dbReference type="Pfam" id="PF02911">
    <property type="entry name" value="Formyl_trans_C"/>
    <property type="match status" value="1"/>
</dbReference>
<dbReference type="InterPro" id="IPR011034">
    <property type="entry name" value="Formyl_transferase-like_C_sf"/>
</dbReference>
<protein>
    <recommendedName>
        <fullName evidence="4 8">Methionyl-tRNA formyltransferase</fullName>
        <ecNumber evidence="3 8">2.1.2.9</ecNumber>
    </recommendedName>
</protein>
<keyword evidence="6 8" id="KW-0648">Protein biosynthesis</keyword>
<dbReference type="PANTHER" id="PTHR11138:SF5">
    <property type="entry name" value="METHIONYL-TRNA FORMYLTRANSFERASE, MITOCHONDRIAL"/>
    <property type="match status" value="1"/>
</dbReference>
<evidence type="ECO:0000256" key="6">
    <source>
        <dbReference type="ARBA" id="ARBA00022917"/>
    </source>
</evidence>
<evidence type="ECO:0000256" key="8">
    <source>
        <dbReference type="HAMAP-Rule" id="MF_00182"/>
    </source>
</evidence>
<feature type="domain" description="Formyl transferase C-terminal" evidence="10">
    <location>
        <begin position="206"/>
        <end position="303"/>
    </location>
</feature>
<dbReference type="Gene3D" id="3.40.50.170">
    <property type="entry name" value="Formyl transferase, N-terminal domain"/>
    <property type="match status" value="1"/>
</dbReference>
<dbReference type="NCBIfam" id="TIGR00460">
    <property type="entry name" value="fmt"/>
    <property type="match status" value="1"/>
</dbReference>
<dbReference type="SUPFAM" id="SSF50486">
    <property type="entry name" value="FMT C-terminal domain-like"/>
    <property type="match status" value="1"/>
</dbReference>
<reference evidence="11 12" key="1">
    <citation type="submission" date="2012-09" db="EMBL/GenBank/DDBJ databases">
        <title>The Genome Sequence of Alloiococcus otitis ATCC 51267.</title>
        <authorList>
            <consortium name="The Broad Institute Genome Sequencing Platform"/>
            <person name="Earl A."/>
            <person name="Ward D."/>
            <person name="Feldgarden M."/>
            <person name="Gevers D."/>
            <person name="Huys G."/>
            <person name="Walker B."/>
            <person name="Young S.K."/>
            <person name="Zeng Q."/>
            <person name="Gargeya S."/>
            <person name="Fitzgerald M."/>
            <person name="Haas B."/>
            <person name="Abouelleil A."/>
            <person name="Alvarado L."/>
            <person name="Arachchi H.M."/>
            <person name="Berlin A.M."/>
            <person name="Chapman S.B."/>
            <person name="Goldberg J."/>
            <person name="Griggs A."/>
            <person name="Gujja S."/>
            <person name="Hansen M."/>
            <person name="Howarth C."/>
            <person name="Imamovic A."/>
            <person name="Larimer J."/>
            <person name="McCowen C."/>
            <person name="Montmayeur A."/>
            <person name="Murphy C."/>
            <person name="Neiman D."/>
            <person name="Pearson M."/>
            <person name="Priest M."/>
            <person name="Roberts A."/>
            <person name="Saif S."/>
            <person name="Shea T."/>
            <person name="Sisk P."/>
            <person name="Sykes S."/>
            <person name="Wortman J."/>
            <person name="Nusbaum C."/>
            <person name="Birren B."/>
        </authorList>
    </citation>
    <scope>NUCLEOTIDE SEQUENCE [LARGE SCALE GENOMIC DNA]</scope>
    <source>
        <strain evidence="11 12">ATCC 51267</strain>
    </source>
</reference>
<feature type="domain" description="Formyl transferase N-terminal" evidence="9">
    <location>
        <begin position="3"/>
        <end position="176"/>
    </location>
</feature>
<name>K9EYA3_9LACT</name>
<dbReference type="PANTHER" id="PTHR11138">
    <property type="entry name" value="METHIONYL-TRNA FORMYLTRANSFERASE"/>
    <property type="match status" value="1"/>
</dbReference>
<dbReference type="Gene3D" id="3.10.25.10">
    <property type="entry name" value="Formyl transferase, C-terminal domain"/>
    <property type="match status" value="1"/>
</dbReference>
<dbReference type="InterPro" id="IPR044135">
    <property type="entry name" value="Met-tRNA-FMT_C"/>
</dbReference>
<dbReference type="RefSeq" id="WP_003776507.1">
    <property type="nucleotide sequence ID" value="NZ_JH992957.1"/>
</dbReference>
<organism evidence="11 12">
    <name type="scientific">Alloiococcus otitis ATCC 51267</name>
    <dbReference type="NCBI Taxonomy" id="883081"/>
    <lineage>
        <taxon>Bacteria</taxon>
        <taxon>Bacillati</taxon>
        <taxon>Bacillota</taxon>
        <taxon>Bacilli</taxon>
        <taxon>Lactobacillales</taxon>
        <taxon>Carnobacteriaceae</taxon>
        <taxon>Alloiococcus</taxon>
    </lineage>
</organism>
<evidence type="ECO:0000313" key="11">
    <source>
        <dbReference type="EMBL" id="EKU94205.1"/>
    </source>
</evidence>
<dbReference type="Pfam" id="PF00551">
    <property type="entry name" value="Formyl_trans_N"/>
    <property type="match status" value="1"/>
</dbReference>
<dbReference type="EC" id="2.1.2.9" evidence="3 8"/>
<proteinExistence type="inferred from homology"/>
<dbReference type="InterPro" id="IPR002376">
    <property type="entry name" value="Formyl_transf_N"/>
</dbReference>
<dbReference type="HOGENOM" id="CLU_033347_1_1_9"/>
<feature type="binding site" evidence="8">
    <location>
        <begin position="111"/>
        <end position="114"/>
    </location>
    <ligand>
        <name>(6S)-5,6,7,8-tetrahydrofolate</name>
        <dbReference type="ChEBI" id="CHEBI:57453"/>
    </ligand>
</feature>
<sequence>MYRVVFMGTPQFAVPILEGLLANESLEVVAVVTQPDRKVGRKGKITPPPVKRLAQDQAIPVLQPERLKGSDQEKDLLKLAPDLIVTAAFGQYLPQEILDLPKFASINVHASLLPRYRGAAPIHYALWNGDQETGVTIMHMTQEIDAGNIISQAKLKIGPEDDTGILFEKLSYLGRDLLEDTLVKIFKGEGQGVKQDPSQVTYAPMISRNQEEISWQEPAQDLYNKIRAFRPFPGTYTWFEGDRFKIWDSHLVDQKTDKKPGQIVEASKKQLLVACGDQTILALDQVQPAGKSQMPVKSYLAGAKLEEGMEFGQINERR</sequence>
<dbReference type="HAMAP" id="MF_00182">
    <property type="entry name" value="Formyl_trans"/>
    <property type="match status" value="1"/>
</dbReference>
<dbReference type="GO" id="GO:0004479">
    <property type="term" value="F:methionyl-tRNA formyltransferase activity"/>
    <property type="evidence" value="ECO:0007669"/>
    <property type="project" value="UniProtKB-UniRule"/>
</dbReference>
<comment type="catalytic activity">
    <reaction evidence="7 8">
        <text>L-methionyl-tRNA(fMet) + (6R)-10-formyltetrahydrofolate = N-formyl-L-methionyl-tRNA(fMet) + (6S)-5,6,7,8-tetrahydrofolate + H(+)</text>
        <dbReference type="Rhea" id="RHEA:24380"/>
        <dbReference type="Rhea" id="RHEA-COMP:9952"/>
        <dbReference type="Rhea" id="RHEA-COMP:9953"/>
        <dbReference type="ChEBI" id="CHEBI:15378"/>
        <dbReference type="ChEBI" id="CHEBI:57453"/>
        <dbReference type="ChEBI" id="CHEBI:78530"/>
        <dbReference type="ChEBI" id="CHEBI:78844"/>
        <dbReference type="ChEBI" id="CHEBI:195366"/>
        <dbReference type="EC" id="2.1.2.9"/>
    </reaction>
</comment>
<dbReference type="InterPro" id="IPR041711">
    <property type="entry name" value="Met-tRNA-FMT_N"/>
</dbReference>
<evidence type="ECO:0000256" key="4">
    <source>
        <dbReference type="ARBA" id="ARBA00016014"/>
    </source>
</evidence>
<evidence type="ECO:0000256" key="5">
    <source>
        <dbReference type="ARBA" id="ARBA00022679"/>
    </source>
</evidence>